<dbReference type="InterPro" id="IPR012724">
    <property type="entry name" value="DnaJ"/>
</dbReference>
<keyword evidence="7 12" id="KW-0346">Stress response</keyword>
<dbReference type="PANTHER" id="PTHR43096:SF48">
    <property type="entry name" value="CHAPERONE PROTEIN DNAJ"/>
    <property type="match status" value="1"/>
</dbReference>
<comment type="subunit">
    <text evidence="12">Homodimer.</text>
</comment>
<feature type="binding site" evidence="12">
    <location>
        <position position="194"/>
    </location>
    <ligand>
        <name>Zn(2+)</name>
        <dbReference type="ChEBI" id="CHEBI:29105"/>
        <label>2</label>
    </ligand>
</feature>
<evidence type="ECO:0000256" key="10">
    <source>
        <dbReference type="ARBA" id="ARBA00061004"/>
    </source>
</evidence>
<evidence type="ECO:0000256" key="9">
    <source>
        <dbReference type="ARBA" id="ARBA00053423"/>
    </source>
</evidence>
<evidence type="ECO:0000259" key="14">
    <source>
        <dbReference type="PROSITE" id="PS50076"/>
    </source>
</evidence>
<evidence type="ECO:0000256" key="13">
    <source>
        <dbReference type="PROSITE-ProRule" id="PRU00546"/>
    </source>
</evidence>
<keyword evidence="5 12" id="KW-0863">Zinc-finger</keyword>
<dbReference type="InterPro" id="IPR001305">
    <property type="entry name" value="HSP_DnaJ_Cys-rich_dom"/>
</dbReference>
<dbReference type="Gene3D" id="2.10.230.10">
    <property type="entry name" value="Heat shock protein DnaJ, cysteine-rich domain"/>
    <property type="match status" value="1"/>
</dbReference>
<dbReference type="GO" id="GO:0009408">
    <property type="term" value="P:response to heat"/>
    <property type="evidence" value="ECO:0007669"/>
    <property type="project" value="InterPro"/>
</dbReference>
<dbReference type="GO" id="GO:0006260">
    <property type="term" value="P:DNA replication"/>
    <property type="evidence" value="ECO:0007669"/>
    <property type="project" value="UniProtKB-KW"/>
</dbReference>
<dbReference type="NCBIfam" id="TIGR02349">
    <property type="entry name" value="DnaJ_bact"/>
    <property type="match status" value="1"/>
</dbReference>
<dbReference type="SMART" id="SM00271">
    <property type="entry name" value="DnaJ"/>
    <property type="match status" value="1"/>
</dbReference>
<feature type="repeat" description="CXXCXGXG motif" evidence="12">
    <location>
        <begin position="172"/>
        <end position="179"/>
    </location>
</feature>
<evidence type="ECO:0000256" key="4">
    <source>
        <dbReference type="ARBA" id="ARBA00022737"/>
    </source>
</evidence>
<evidence type="ECO:0000256" key="6">
    <source>
        <dbReference type="ARBA" id="ARBA00022833"/>
    </source>
</evidence>
<dbReference type="SUPFAM" id="SSF49493">
    <property type="entry name" value="HSP40/DnaJ peptide-binding domain"/>
    <property type="match status" value="2"/>
</dbReference>
<dbReference type="GO" id="GO:0008270">
    <property type="term" value="F:zinc ion binding"/>
    <property type="evidence" value="ECO:0007669"/>
    <property type="project" value="UniProtKB-UniRule"/>
</dbReference>
<dbReference type="CDD" id="cd10719">
    <property type="entry name" value="DnaJ_zf"/>
    <property type="match status" value="1"/>
</dbReference>
<evidence type="ECO:0000256" key="8">
    <source>
        <dbReference type="ARBA" id="ARBA00023186"/>
    </source>
</evidence>
<comment type="subcellular location">
    <subcellularLocation>
        <location evidence="12">Cytoplasm</location>
    </subcellularLocation>
</comment>
<dbReference type="FunFam" id="2.10.230.10:FF:000002">
    <property type="entry name" value="Molecular chaperone DnaJ"/>
    <property type="match status" value="1"/>
</dbReference>
<dbReference type="CDD" id="cd06257">
    <property type="entry name" value="DnaJ"/>
    <property type="match status" value="1"/>
</dbReference>
<dbReference type="Gene3D" id="2.60.260.20">
    <property type="entry name" value="Urease metallochaperone UreE, N-terminal domain"/>
    <property type="match status" value="2"/>
</dbReference>
<keyword evidence="2 12" id="KW-0235">DNA replication</keyword>
<feature type="zinc finger region" description="CR-type" evidence="13">
    <location>
        <begin position="142"/>
        <end position="220"/>
    </location>
</feature>
<feature type="domain" description="J" evidence="14">
    <location>
        <begin position="5"/>
        <end position="70"/>
    </location>
</feature>
<dbReference type="GO" id="GO:0031072">
    <property type="term" value="F:heat shock protein binding"/>
    <property type="evidence" value="ECO:0007669"/>
    <property type="project" value="InterPro"/>
</dbReference>
<evidence type="ECO:0000313" key="16">
    <source>
        <dbReference type="EMBL" id="SLM12559.1"/>
    </source>
</evidence>
<evidence type="ECO:0000256" key="11">
    <source>
        <dbReference type="ARBA" id="ARBA00067609"/>
    </source>
</evidence>
<dbReference type="NCBIfam" id="NF008035">
    <property type="entry name" value="PRK10767.1"/>
    <property type="match status" value="1"/>
</dbReference>
<feature type="repeat" description="CXXCXGXG motif" evidence="12">
    <location>
        <begin position="194"/>
        <end position="201"/>
    </location>
</feature>
<comment type="cofactor">
    <cofactor evidence="12">
        <name>Zn(2+)</name>
        <dbReference type="ChEBI" id="CHEBI:29105"/>
    </cofactor>
    <text evidence="12">Binds 2 Zn(2+) ions per monomer.</text>
</comment>
<feature type="binding site" evidence="12">
    <location>
        <position position="158"/>
    </location>
    <ligand>
        <name>Zn(2+)</name>
        <dbReference type="ChEBI" id="CHEBI:29105"/>
        <label>1</label>
    </ligand>
</feature>
<evidence type="ECO:0000256" key="5">
    <source>
        <dbReference type="ARBA" id="ARBA00022771"/>
    </source>
</evidence>
<feature type="binding site" evidence="12">
    <location>
        <position position="208"/>
    </location>
    <ligand>
        <name>Zn(2+)</name>
        <dbReference type="ChEBI" id="CHEBI:29105"/>
        <label>1</label>
    </ligand>
</feature>
<dbReference type="InterPro" id="IPR036869">
    <property type="entry name" value="J_dom_sf"/>
</dbReference>
<dbReference type="PRINTS" id="PR00625">
    <property type="entry name" value="JDOMAIN"/>
</dbReference>
<dbReference type="GO" id="GO:0005524">
    <property type="term" value="F:ATP binding"/>
    <property type="evidence" value="ECO:0007669"/>
    <property type="project" value="InterPro"/>
</dbReference>
<dbReference type="FunFam" id="1.10.287.110:FF:000034">
    <property type="entry name" value="Chaperone protein DnaJ"/>
    <property type="match status" value="1"/>
</dbReference>
<feature type="binding site" evidence="12">
    <location>
        <position position="155"/>
    </location>
    <ligand>
        <name>Zn(2+)</name>
        <dbReference type="ChEBI" id="CHEBI:29105"/>
        <label>1</label>
    </ligand>
</feature>
<dbReference type="PROSITE" id="PS50076">
    <property type="entry name" value="DNAJ_2"/>
    <property type="match status" value="1"/>
</dbReference>
<dbReference type="AlphaFoldDB" id="A0A3P3XIB3"/>
<dbReference type="InterPro" id="IPR001623">
    <property type="entry name" value="DnaJ_domain"/>
</dbReference>
<dbReference type="Gene3D" id="1.10.287.110">
    <property type="entry name" value="DnaJ domain"/>
    <property type="match status" value="1"/>
</dbReference>
<dbReference type="InterPro" id="IPR002939">
    <property type="entry name" value="DnaJ_C"/>
</dbReference>
<dbReference type="Pfam" id="PF00684">
    <property type="entry name" value="DnaJ_CXXCXGXG"/>
    <property type="match status" value="1"/>
</dbReference>
<dbReference type="Pfam" id="PF01556">
    <property type="entry name" value="DnaJ_C"/>
    <property type="match status" value="1"/>
</dbReference>
<reference evidence="16" key="1">
    <citation type="submission" date="2017-02" db="EMBL/GenBank/DDBJ databases">
        <authorList>
            <person name="Regsiter A."/>
            <person name="William W."/>
        </authorList>
    </citation>
    <scope>NUCLEOTIDE SEQUENCE</scope>
    <source>
        <strain evidence="16">Bib</strain>
    </source>
</reference>
<dbReference type="SUPFAM" id="SSF46565">
    <property type="entry name" value="Chaperone J-domain"/>
    <property type="match status" value="1"/>
</dbReference>
<dbReference type="InterPro" id="IPR036410">
    <property type="entry name" value="HSP_DnaJ_Cys-rich_dom_sf"/>
</dbReference>
<dbReference type="GO" id="GO:0042026">
    <property type="term" value="P:protein refolding"/>
    <property type="evidence" value="ECO:0007669"/>
    <property type="project" value="TreeGrafter"/>
</dbReference>
<evidence type="ECO:0000256" key="7">
    <source>
        <dbReference type="ARBA" id="ARBA00023016"/>
    </source>
</evidence>
<dbReference type="CDD" id="cd10747">
    <property type="entry name" value="DnaJ_C"/>
    <property type="match status" value="1"/>
</dbReference>
<organism evidence="16">
    <name type="scientific">uncultured spirochete</name>
    <dbReference type="NCBI Taxonomy" id="156406"/>
    <lineage>
        <taxon>Bacteria</taxon>
        <taxon>Pseudomonadati</taxon>
        <taxon>Spirochaetota</taxon>
        <taxon>Spirochaetia</taxon>
        <taxon>Spirochaetales</taxon>
        <taxon>environmental samples</taxon>
    </lineage>
</organism>
<feature type="binding site" evidence="12">
    <location>
        <position position="211"/>
    </location>
    <ligand>
        <name>Zn(2+)</name>
        <dbReference type="ChEBI" id="CHEBI:29105"/>
        <label>1</label>
    </ligand>
</feature>
<evidence type="ECO:0000256" key="3">
    <source>
        <dbReference type="ARBA" id="ARBA00022723"/>
    </source>
</evidence>
<keyword evidence="8 12" id="KW-0143">Chaperone</keyword>
<name>A0A3P3XIB3_9SPIR</name>
<keyword evidence="6 12" id="KW-0862">Zinc</keyword>
<evidence type="ECO:0000256" key="2">
    <source>
        <dbReference type="ARBA" id="ARBA00022705"/>
    </source>
</evidence>
<accession>A0A3P3XIB3</accession>
<evidence type="ECO:0000256" key="1">
    <source>
        <dbReference type="ARBA" id="ARBA00022490"/>
    </source>
</evidence>
<sequence>MAKRDYYEVLGVPKTATKDDIKKAYRKLAIQYHPDKNPGDKNAEEKFKEATEAYEILGDEQKRQAYDQFGFAGVEGMAGTSQQDYANVFHDFEDLFSGFGDFSSIFGSFFGEGAQQRGGSRVNRGANLRYDIELPFEKAVFGTTIEISYSRDDTCKTCSGTGSRDGQGRKICSMCKGTGQIRRSSGFFAISQPCPVCHGEGTVIENPCPDCGGIGVVKKKQKIRVTIPAGVEDGKRVTVPGQGNAGPNGGPPGDLHVFIHVRPHDIFERQDDDLYCAAYVDFATAALGGEIIIPTLEGRKISVQVPAGTQSGKLLRIKEEGVPISGGRRGDLYIKIFVKVPVRLSRRGRELLEEFRTVEGETNQPELLRLKDVPH</sequence>
<gene>
    <name evidence="12 16" type="primary">dnaJ</name>
    <name evidence="16" type="ORF">SPIROBIBN47_250088</name>
</gene>
<keyword evidence="3 12" id="KW-0479">Metal-binding</keyword>
<comment type="domain">
    <text evidence="12">The J domain is necessary and sufficient to stimulate DnaK ATPase activity. Zinc center 1 plays an important role in the autonomous, DnaK-independent chaperone activity of DnaJ. Zinc center 2 is essential for interaction with DnaK and for DnaJ activity.</text>
</comment>
<feature type="binding site" evidence="12">
    <location>
        <position position="175"/>
    </location>
    <ligand>
        <name>Zn(2+)</name>
        <dbReference type="ChEBI" id="CHEBI:29105"/>
        <label>2</label>
    </ligand>
</feature>
<protein>
    <recommendedName>
        <fullName evidence="11 12">Chaperone protein DnaJ</fullName>
    </recommendedName>
</protein>
<comment type="similarity">
    <text evidence="10 12">Belongs to the DnaJ family.</text>
</comment>
<feature type="repeat" description="CXXCXGXG motif" evidence="12">
    <location>
        <begin position="208"/>
        <end position="215"/>
    </location>
</feature>
<dbReference type="PROSITE" id="PS51188">
    <property type="entry name" value="ZF_CR"/>
    <property type="match status" value="1"/>
</dbReference>
<dbReference type="HAMAP" id="MF_01152">
    <property type="entry name" value="DnaJ"/>
    <property type="match status" value="1"/>
</dbReference>
<dbReference type="PANTHER" id="PTHR43096">
    <property type="entry name" value="DNAJ HOMOLOG 1, MITOCHONDRIAL-RELATED"/>
    <property type="match status" value="1"/>
</dbReference>
<dbReference type="FunFam" id="2.60.260.20:FF:000005">
    <property type="entry name" value="Chaperone protein dnaJ 1, mitochondrial"/>
    <property type="match status" value="1"/>
</dbReference>
<dbReference type="InterPro" id="IPR008971">
    <property type="entry name" value="HSP40/DnaJ_pept-bd"/>
</dbReference>
<dbReference type="InterPro" id="IPR018253">
    <property type="entry name" value="DnaJ_domain_CS"/>
</dbReference>
<feature type="repeat" description="CXXCXGXG motif" evidence="12">
    <location>
        <begin position="155"/>
        <end position="162"/>
    </location>
</feature>
<dbReference type="PROSITE" id="PS00636">
    <property type="entry name" value="DNAJ_1"/>
    <property type="match status" value="1"/>
</dbReference>
<evidence type="ECO:0000256" key="12">
    <source>
        <dbReference type="HAMAP-Rule" id="MF_01152"/>
    </source>
</evidence>
<dbReference type="GO" id="GO:0051082">
    <property type="term" value="F:unfolded protein binding"/>
    <property type="evidence" value="ECO:0007669"/>
    <property type="project" value="UniProtKB-UniRule"/>
</dbReference>
<keyword evidence="1 12" id="KW-0963">Cytoplasm</keyword>
<dbReference type="GO" id="GO:0005737">
    <property type="term" value="C:cytoplasm"/>
    <property type="evidence" value="ECO:0007669"/>
    <property type="project" value="UniProtKB-SubCell"/>
</dbReference>
<dbReference type="Pfam" id="PF00226">
    <property type="entry name" value="DnaJ"/>
    <property type="match status" value="1"/>
</dbReference>
<comment type="function">
    <text evidence="9 12">Participates actively in the response to hyperosmotic and heat shock by preventing the aggregation of stress-denatured proteins and by disaggregating proteins, also in an autonomous, DnaK-independent fashion. Unfolded proteins bind initially to DnaJ; upon interaction with the DnaJ-bound protein, DnaK hydrolyzes its bound ATP, resulting in the formation of a stable complex. GrpE releases ADP from DnaK; ATP binding to DnaK triggers the release of the substrate protein, thus completing the reaction cycle. Several rounds of ATP-dependent interactions between DnaJ, DnaK and GrpE are required for fully efficient folding. Also involved, together with DnaK and GrpE, in the DNA replication of plasmids through activation of initiation proteins.</text>
</comment>
<evidence type="ECO:0000259" key="15">
    <source>
        <dbReference type="PROSITE" id="PS51188"/>
    </source>
</evidence>
<proteinExistence type="inferred from homology"/>
<feature type="binding site" evidence="12">
    <location>
        <position position="197"/>
    </location>
    <ligand>
        <name>Zn(2+)</name>
        <dbReference type="ChEBI" id="CHEBI:29105"/>
        <label>2</label>
    </ligand>
</feature>
<dbReference type="SUPFAM" id="SSF57938">
    <property type="entry name" value="DnaJ/Hsp40 cysteine-rich domain"/>
    <property type="match status" value="1"/>
</dbReference>
<dbReference type="EMBL" id="FWDM01000018">
    <property type="protein sequence ID" value="SLM12559.1"/>
    <property type="molecule type" value="Genomic_DNA"/>
</dbReference>
<keyword evidence="4 12" id="KW-0677">Repeat</keyword>
<feature type="domain" description="CR-type" evidence="15">
    <location>
        <begin position="142"/>
        <end position="220"/>
    </location>
</feature>
<feature type="binding site" evidence="12">
    <location>
        <position position="172"/>
    </location>
    <ligand>
        <name>Zn(2+)</name>
        <dbReference type="ChEBI" id="CHEBI:29105"/>
        <label>2</label>
    </ligand>
</feature>